<dbReference type="Proteomes" id="UP000198531">
    <property type="component" value="Unassembled WGS sequence"/>
</dbReference>
<dbReference type="EMBL" id="FOYT01000006">
    <property type="protein sequence ID" value="SFR73961.1"/>
    <property type="molecule type" value="Genomic_DNA"/>
</dbReference>
<dbReference type="PANTHER" id="PTHR43630:SF1">
    <property type="entry name" value="POLY-BETA-1,6-N-ACETYL-D-GLUCOSAMINE SYNTHASE"/>
    <property type="match status" value="1"/>
</dbReference>
<feature type="transmembrane region" description="Helical" evidence="3">
    <location>
        <begin position="6"/>
        <end position="35"/>
    </location>
</feature>
<dbReference type="OrthoDB" id="43988at2157"/>
<dbReference type="InterPro" id="IPR001173">
    <property type="entry name" value="Glyco_trans_2-like"/>
</dbReference>
<feature type="transmembrane region" description="Helical" evidence="3">
    <location>
        <begin position="319"/>
        <end position="340"/>
    </location>
</feature>
<evidence type="ECO:0000313" key="6">
    <source>
        <dbReference type="Proteomes" id="UP000198531"/>
    </source>
</evidence>
<dbReference type="PANTHER" id="PTHR43630">
    <property type="entry name" value="POLY-BETA-1,6-N-ACETYL-D-GLUCOSAMINE SYNTHASE"/>
    <property type="match status" value="1"/>
</dbReference>
<keyword evidence="2 5" id="KW-0808">Transferase</keyword>
<proteinExistence type="predicted"/>
<keyword evidence="3" id="KW-1133">Transmembrane helix</keyword>
<gene>
    <name evidence="5" type="ORF">SAMN04487947_4043</name>
</gene>
<dbReference type="RefSeq" id="WP_089811064.1">
    <property type="nucleotide sequence ID" value="NZ_FOYT01000006.1"/>
</dbReference>
<evidence type="ECO:0000259" key="4">
    <source>
        <dbReference type="Pfam" id="PF00535"/>
    </source>
</evidence>
<organism evidence="5 6">
    <name type="scientific">Halogeometricum rufum</name>
    <dbReference type="NCBI Taxonomy" id="553469"/>
    <lineage>
        <taxon>Archaea</taxon>
        <taxon>Methanobacteriati</taxon>
        <taxon>Methanobacteriota</taxon>
        <taxon>Stenosarchaea group</taxon>
        <taxon>Halobacteria</taxon>
        <taxon>Halobacteriales</taxon>
        <taxon>Haloferacaceae</taxon>
        <taxon>Halogeometricum</taxon>
    </lineage>
</organism>
<dbReference type="STRING" id="553469.SAMN04487947_4043"/>
<evidence type="ECO:0000313" key="5">
    <source>
        <dbReference type="EMBL" id="SFR73961.1"/>
    </source>
</evidence>
<keyword evidence="3" id="KW-0812">Transmembrane</keyword>
<feature type="transmembrane region" description="Helical" evidence="3">
    <location>
        <begin position="295"/>
        <end position="313"/>
    </location>
</feature>
<evidence type="ECO:0000256" key="2">
    <source>
        <dbReference type="ARBA" id="ARBA00022679"/>
    </source>
</evidence>
<dbReference type="Gene3D" id="3.90.550.10">
    <property type="entry name" value="Spore Coat Polysaccharide Biosynthesis Protein SpsA, Chain A"/>
    <property type="match status" value="1"/>
</dbReference>
<dbReference type="CDD" id="cd06439">
    <property type="entry name" value="CESA_like_1"/>
    <property type="match status" value="1"/>
</dbReference>
<feature type="domain" description="Glycosyltransferase 2-like" evidence="4">
    <location>
        <begin position="52"/>
        <end position="172"/>
    </location>
</feature>
<dbReference type="Pfam" id="PF00535">
    <property type="entry name" value="Glycos_transf_2"/>
    <property type="match status" value="1"/>
</dbReference>
<protein>
    <submittedName>
        <fullName evidence="5">Glycosyltransferase, catalytic subunit of cellulose synthase and poly-beta-1,6-N-acetylglucosamine synthase</fullName>
    </submittedName>
</protein>
<evidence type="ECO:0000256" key="3">
    <source>
        <dbReference type="SAM" id="Phobius"/>
    </source>
</evidence>
<evidence type="ECO:0000256" key="1">
    <source>
        <dbReference type="ARBA" id="ARBA00022676"/>
    </source>
</evidence>
<feature type="transmembrane region" description="Helical" evidence="3">
    <location>
        <begin position="352"/>
        <end position="372"/>
    </location>
</feature>
<name>A0A1I6J507_9EURY</name>
<keyword evidence="6" id="KW-1185">Reference proteome</keyword>
<keyword evidence="3" id="KW-0472">Membrane</keyword>
<sequence>MIVAVFAAVFWLSAFLLVHIYFLYPGILAVAGSIIDRSTAPNRGEGELPTVSLVIAAYNEEDIIEEKIRNSLQLEYLDDKFEIVVFSDASSDGTDSIVRSYADEGVRLERIEGRVGKTECQNRVAERLTSDIIVFSDANSMYEPDAIGHLVEAFGPDVGCVVGELCYQQNGVEAESVYWRFEKLIKRLEPTVSSIVGANGAIYAVRRSSYVPLPSDQISDFAEPLAIVRRGERVEYTSEARAWENPGATIGSELSRRIRISTRSWHTLLDYTSLLNPFRYPLFSFQLASHHVIRWLNPLLLIAIAVTNVALVATTDNPLYVLALSGQVGFYALAVTGGLLDRFGRSNPIVTYVPYYFCALNYSLLAALWNVVRNRNFVTWETDSRSSSD</sequence>
<dbReference type="GO" id="GO:0016757">
    <property type="term" value="F:glycosyltransferase activity"/>
    <property type="evidence" value="ECO:0007669"/>
    <property type="project" value="UniProtKB-KW"/>
</dbReference>
<keyword evidence="1" id="KW-0328">Glycosyltransferase</keyword>
<accession>A0A1I6J507</accession>
<dbReference type="InterPro" id="IPR029044">
    <property type="entry name" value="Nucleotide-diphossugar_trans"/>
</dbReference>
<reference evidence="6" key="1">
    <citation type="submission" date="2016-10" db="EMBL/GenBank/DDBJ databases">
        <authorList>
            <person name="Varghese N."/>
            <person name="Submissions S."/>
        </authorList>
    </citation>
    <scope>NUCLEOTIDE SEQUENCE [LARGE SCALE GENOMIC DNA]</scope>
    <source>
        <strain evidence="6">CGMCC 1.7736</strain>
    </source>
</reference>
<dbReference type="AlphaFoldDB" id="A0A1I6J507"/>
<dbReference type="SUPFAM" id="SSF53448">
    <property type="entry name" value="Nucleotide-diphospho-sugar transferases"/>
    <property type="match status" value="1"/>
</dbReference>